<gene>
    <name evidence="2" type="ORF">FRX31_024317</name>
</gene>
<accession>A0A7J6VLW2</accession>
<evidence type="ECO:0008006" key="4">
    <source>
        <dbReference type="Google" id="ProtNLM"/>
    </source>
</evidence>
<dbReference type="AlphaFoldDB" id="A0A7J6VLW2"/>
<sequence length="100" mass="10973">MTSHCTLVFQCCLLVLKVVTADSESDSTHILYHPISVASVIPSMMAIHSAMKHISTPRPPIYSYFDKCPIISSQHCPPPCHPGIPFSSPIHIHFMPTFGG</sequence>
<evidence type="ECO:0000313" key="2">
    <source>
        <dbReference type="EMBL" id="KAF5186096.1"/>
    </source>
</evidence>
<protein>
    <recommendedName>
        <fullName evidence="4">Secreted protein</fullName>
    </recommendedName>
</protein>
<feature type="chain" id="PRO_5029459283" description="Secreted protein" evidence="1">
    <location>
        <begin position="22"/>
        <end position="100"/>
    </location>
</feature>
<evidence type="ECO:0000313" key="3">
    <source>
        <dbReference type="Proteomes" id="UP000554482"/>
    </source>
</evidence>
<organism evidence="2 3">
    <name type="scientific">Thalictrum thalictroides</name>
    <name type="common">Rue-anemone</name>
    <name type="synonym">Anemone thalictroides</name>
    <dbReference type="NCBI Taxonomy" id="46969"/>
    <lineage>
        <taxon>Eukaryota</taxon>
        <taxon>Viridiplantae</taxon>
        <taxon>Streptophyta</taxon>
        <taxon>Embryophyta</taxon>
        <taxon>Tracheophyta</taxon>
        <taxon>Spermatophyta</taxon>
        <taxon>Magnoliopsida</taxon>
        <taxon>Ranunculales</taxon>
        <taxon>Ranunculaceae</taxon>
        <taxon>Thalictroideae</taxon>
        <taxon>Thalictrum</taxon>
    </lineage>
</organism>
<comment type="caution">
    <text evidence="2">The sequence shown here is derived from an EMBL/GenBank/DDBJ whole genome shotgun (WGS) entry which is preliminary data.</text>
</comment>
<reference evidence="2 3" key="1">
    <citation type="submission" date="2020-06" db="EMBL/GenBank/DDBJ databases">
        <title>Transcriptomic and genomic resources for Thalictrum thalictroides and T. hernandezii: Facilitating candidate gene discovery in an emerging model plant lineage.</title>
        <authorList>
            <person name="Arias T."/>
            <person name="Riano-Pachon D.M."/>
            <person name="Di Stilio V.S."/>
        </authorList>
    </citation>
    <scope>NUCLEOTIDE SEQUENCE [LARGE SCALE GENOMIC DNA]</scope>
    <source>
        <strain evidence="3">cv. WT478/WT964</strain>
        <tissue evidence="2">Leaves</tissue>
    </source>
</reference>
<proteinExistence type="predicted"/>
<keyword evidence="1" id="KW-0732">Signal</keyword>
<feature type="signal peptide" evidence="1">
    <location>
        <begin position="1"/>
        <end position="21"/>
    </location>
</feature>
<dbReference type="EMBL" id="JABWDY010029840">
    <property type="protein sequence ID" value="KAF5186096.1"/>
    <property type="molecule type" value="Genomic_DNA"/>
</dbReference>
<name>A0A7J6VLW2_THATH</name>
<evidence type="ECO:0000256" key="1">
    <source>
        <dbReference type="SAM" id="SignalP"/>
    </source>
</evidence>
<dbReference type="Proteomes" id="UP000554482">
    <property type="component" value="Unassembled WGS sequence"/>
</dbReference>
<keyword evidence="3" id="KW-1185">Reference proteome</keyword>